<protein>
    <submittedName>
        <fullName evidence="1">Uncharacterized protein</fullName>
    </submittedName>
</protein>
<organism evidence="1 2">
    <name type="scientific">Vanilla planifolia</name>
    <name type="common">Vanilla</name>
    <dbReference type="NCBI Taxonomy" id="51239"/>
    <lineage>
        <taxon>Eukaryota</taxon>
        <taxon>Viridiplantae</taxon>
        <taxon>Streptophyta</taxon>
        <taxon>Embryophyta</taxon>
        <taxon>Tracheophyta</taxon>
        <taxon>Spermatophyta</taxon>
        <taxon>Magnoliopsida</taxon>
        <taxon>Liliopsida</taxon>
        <taxon>Asparagales</taxon>
        <taxon>Orchidaceae</taxon>
        <taxon>Vanilloideae</taxon>
        <taxon>Vanilleae</taxon>
        <taxon>Vanilla</taxon>
    </lineage>
</organism>
<reference evidence="1 2" key="1">
    <citation type="journal article" date="2020" name="Nat. Food">
        <title>A phased Vanilla planifolia genome enables genetic improvement of flavour and production.</title>
        <authorList>
            <person name="Hasing T."/>
            <person name="Tang H."/>
            <person name="Brym M."/>
            <person name="Khazi F."/>
            <person name="Huang T."/>
            <person name="Chambers A.H."/>
        </authorList>
    </citation>
    <scope>NUCLEOTIDE SEQUENCE [LARGE SCALE GENOMIC DNA]</scope>
    <source>
        <tissue evidence="1">Leaf</tissue>
    </source>
</reference>
<dbReference type="AlphaFoldDB" id="A0A835UAV6"/>
<dbReference type="PANTHER" id="PTHR33148">
    <property type="entry name" value="PLASTID MOVEMENT IMPAIRED PROTEIN-RELATED"/>
    <property type="match status" value="1"/>
</dbReference>
<evidence type="ECO:0000313" key="1">
    <source>
        <dbReference type="EMBL" id="KAG0456144.1"/>
    </source>
</evidence>
<accession>A0A835UAV6</accession>
<dbReference type="Proteomes" id="UP000639772">
    <property type="component" value="Chromosome 13"/>
</dbReference>
<dbReference type="Pfam" id="PF14009">
    <property type="entry name" value="PADRE"/>
    <property type="match status" value="1"/>
</dbReference>
<dbReference type="InterPro" id="IPR025322">
    <property type="entry name" value="PADRE_dom"/>
</dbReference>
<dbReference type="OrthoDB" id="676555at2759"/>
<dbReference type="EMBL" id="JADCNM010000013">
    <property type="protein sequence ID" value="KAG0456144.1"/>
    <property type="molecule type" value="Genomic_DNA"/>
</dbReference>
<dbReference type="PANTHER" id="PTHR33148:SF3">
    <property type="entry name" value="DUF4228 DOMAIN PROTEIN"/>
    <property type="match status" value="1"/>
</dbReference>
<proteinExistence type="predicted"/>
<name>A0A835UAV6_VANPL</name>
<gene>
    <name evidence="1" type="ORF">HPP92_023932</name>
</gene>
<evidence type="ECO:0000313" key="2">
    <source>
        <dbReference type="Proteomes" id="UP000639772"/>
    </source>
</evidence>
<comment type="caution">
    <text evidence="1">The sequence shown here is derived from an EMBL/GenBank/DDBJ whole genome shotgun (WGS) entry which is preliminary data.</text>
</comment>
<sequence length="197" mass="21906">MGNSFGCKRKRTIKVMRIDGSTLRLKTPATAGDVLRDHPTYSVLDAADFKTLGLRARRLTADDPLLSGRLYFLVQLPRFQPAVTRRSLSYNTGHSAKDRLDLLFKSRSTGSNLAVHSCAEAEKARAEDTTEGVTRLRVRLPKNEVAKLVEESRDDAEAVQRIVELSVALRSSPMTSSQLTGPKENKIRFLLPEQIIA</sequence>